<dbReference type="Pfam" id="PF10509">
    <property type="entry name" value="GalKase_gal_bdg"/>
    <property type="match status" value="1"/>
</dbReference>
<keyword evidence="12" id="KW-1185">Reference proteome</keyword>
<dbReference type="InterPro" id="IPR013750">
    <property type="entry name" value="GHMP_kinase_C_dom"/>
</dbReference>
<proteinExistence type="inferred from homology"/>
<evidence type="ECO:0000256" key="4">
    <source>
        <dbReference type="ARBA" id="ARBA00022777"/>
    </source>
</evidence>
<dbReference type="EMBL" id="JAJJMO010000001">
    <property type="protein sequence ID" value="MCC9070346.1"/>
    <property type="molecule type" value="Genomic_DNA"/>
</dbReference>
<dbReference type="InterPro" id="IPR020568">
    <property type="entry name" value="Ribosomal_Su5_D2-typ_SF"/>
</dbReference>
<dbReference type="Gene3D" id="3.30.230.10">
    <property type="match status" value="1"/>
</dbReference>
<dbReference type="RefSeq" id="WP_229987082.1">
    <property type="nucleotide sequence ID" value="NZ_JAJJMO010000001.1"/>
</dbReference>
<evidence type="ECO:0000256" key="2">
    <source>
        <dbReference type="ARBA" id="ARBA00022679"/>
    </source>
</evidence>
<dbReference type="SUPFAM" id="SSF55060">
    <property type="entry name" value="GHMP Kinase, C-terminal domain"/>
    <property type="match status" value="1"/>
</dbReference>
<keyword evidence="2 11" id="KW-0808">Transferase</keyword>
<name>A0ABS8MQ56_9FLAO</name>
<dbReference type="Pfam" id="PF08544">
    <property type="entry name" value="GHMP_kinases_C"/>
    <property type="match status" value="1"/>
</dbReference>
<dbReference type="EC" id="2.7.1.6" evidence="7"/>
<dbReference type="PRINTS" id="PR00473">
    <property type="entry name" value="GALCTOKINASE"/>
</dbReference>
<evidence type="ECO:0000259" key="9">
    <source>
        <dbReference type="Pfam" id="PF08544"/>
    </source>
</evidence>
<dbReference type="Pfam" id="PF00288">
    <property type="entry name" value="GHMP_kinases_N"/>
    <property type="match status" value="1"/>
</dbReference>
<dbReference type="PRINTS" id="PR00959">
    <property type="entry name" value="MEVGALKINASE"/>
</dbReference>
<feature type="domain" description="Galactokinase N-terminal" evidence="10">
    <location>
        <begin position="12"/>
        <end position="59"/>
    </location>
</feature>
<dbReference type="PIRSF" id="PIRSF000530">
    <property type="entry name" value="Galactokinase"/>
    <property type="match status" value="1"/>
</dbReference>
<evidence type="ECO:0000256" key="3">
    <source>
        <dbReference type="ARBA" id="ARBA00022741"/>
    </source>
</evidence>
<keyword evidence="3" id="KW-0547">Nucleotide-binding</keyword>
<dbReference type="SUPFAM" id="SSF54211">
    <property type="entry name" value="Ribosomal protein S5 domain 2-like"/>
    <property type="match status" value="1"/>
</dbReference>
<evidence type="ECO:0000313" key="12">
    <source>
        <dbReference type="Proteomes" id="UP001430919"/>
    </source>
</evidence>
<dbReference type="InterPro" id="IPR006204">
    <property type="entry name" value="GHMP_kinase_N_dom"/>
</dbReference>
<keyword evidence="5" id="KW-0067">ATP-binding</keyword>
<comment type="caution">
    <text evidence="11">The sequence shown here is derived from an EMBL/GenBank/DDBJ whole genome shotgun (WGS) entry which is preliminary data.</text>
</comment>
<dbReference type="InterPro" id="IPR000705">
    <property type="entry name" value="Galactokinase"/>
</dbReference>
<dbReference type="Proteomes" id="UP001430919">
    <property type="component" value="Unassembled WGS sequence"/>
</dbReference>
<evidence type="ECO:0000259" key="8">
    <source>
        <dbReference type="Pfam" id="PF00288"/>
    </source>
</evidence>
<reference evidence="11" key="1">
    <citation type="submission" date="2021-11" db="EMBL/GenBank/DDBJ databases">
        <title>Description of novel Flavobacterium species.</title>
        <authorList>
            <person name="Saticioglu I.B."/>
            <person name="Ay H."/>
            <person name="Altun S."/>
            <person name="Duman M."/>
        </authorList>
    </citation>
    <scope>NUCLEOTIDE SEQUENCE</scope>
    <source>
        <strain evidence="11">F-65</strain>
    </source>
</reference>
<sequence>MNDILIQNTTRFFKEKFGNEPQKIVLSPGRINIIGEHIDYNDGYVLPAAIDKVICFALEKNNSQKAKVYAIDLNDEFEFDLTKEIQLSDVVWTNYILGVVKQLQDNGFSLEGFNCVFSSNIPVGSGLSSSAALECGMIYGIKALFELAIKKVDIALLGQKAEHWVGINCGIMDQFSSVHGLENKVLKLDCKTLEFEYHEANFNDYALVLFDSNVKHSLFTSEYNTRREECEKGLSIIKKNFPEIKSFRDCTENQLLSIRDKMDETVFKRVHYVVKEISRVAQACDALDKGDIELLGQLLFETHNGLSNEYEVSCEELDMLVATAKEDDAIIGSRLMGGGFGGCTINLIKKGQEIEVKNKFSSLYLDIFGIELKFYDVKIGNGTSLYTLDK</sequence>
<evidence type="ECO:0000256" key="5">
    <source>
        <dbReference type="ARBA" id="ARBA00022840"/>
    </source>
</evidence>
<keyword evidence="4" id="KW-0418">Kinase</keyword>
<comment type="similarity">
    <text evidence="1">Belongs to the GHMP kinase family. GalK subfamily.</text>
</comment>
<keyword evidence="6" id="KW-0299">Galactose metabolism</keyword>
<dbReference type="PANTHER" id="PTHR10457:SF7">
    <property type="entry name" value="GALACTOKINASE-RELATED"/>
    <property type="match status" value="1"/>
</dbReference>
<keyword evidence="6" id="KW-0119">Carbohydrate metabolism</keyword>
<dbReference type="Gene3D" id="3.30.70.890">
    <property type="entry name" value="GHMP kinase, C-terminal domain"/>
    <property type="match status" value="1"/>
</dbReference>
<dbReference type="InterPro" id="IPR014721">
    <property type="entry name" value="Ribsml_uS5_D2-typ_fold_subgr"/>
</dbReference>
<dbReference type="NCBIfam" id="TIGR00131">
    <property type="entry name" value="gal_kin"/>
    <property type="match status" value="1"/>
</dbReference>
<organism evidence="11 12">
    <name type="scientific">Flavobacterium pisciphilum</name>
    <dbReference type="NCBI Taxonomy" id="2893755"/>
    <lineage>
        <taxon>Bacteria</taxon>
        <taxon>Pseudomonadati</taxon>
        <taxon>Bacteroidota</taxon>
        <taxon>Flavobacteriia</taxon>
        <taxon>Flavobacteriales</taxon>
        <taxon>Flavobacteriaceae</taxon>
        <taxon>Flavobacterium</taxon>
    </lineage>
</organism>
<dbReference type="InterPro" id="IPR006203">
    <property type="entry name" value="GHMP_knse_ATP-bd_CS"/>
</dbReference>
<dbReference type="GO" id="GO:0004335">
    <property type="term" value="F:galactokinase activity"/>
    <property type="evidence" value="ECO:0007669"/>
    <property type="project" value="UniProtKB-EC"/>
</dbReference>
<evidence type="ECO:0000313" key="11">
    <source>
        <dbReference type="EMBL" id="MCC9070346.1"/>
    </source>
</evidence>
<dbReference type="PROSITE" id="PS00627">
    <property type="entry name" value="GHMP_KINASES_ATP"/>
    <property type="match status" value="1"/>
</dbReference>
<dbReference type="InterPro" id="IPR036554">
    <property type="entry name" value="GHMP_kinase_C_sf"/>
</dbReference>
<evidence type="ECO:0000256" key="7">
    <source>
        <dbReference type="NCBIfam" id="TIGR00131"/>
    </source>
</evidence>
<protein>
    <recommendedName>
        <fullName evidence="7">Galactokinase</fullName>
        <ecNumber evidence="7">2.7.1.6</ecNumber>
    </recommendedName>
</protein>
<gene>
    <name evidence="11" type="primary">galK</name>
    <name evidence="11" type="ORF">LNQ49_01850</name>
</gene>
<feature type="domain" description="GHMP kinase C-terminal" evidence="9">
    <location>
        <begin position="285"/>
        <end position="363"/>
    </location>
</feature>
<dbReference type="InterPro" id="IPR006206">
    <property type="entry name" value="Mevalonate/galactokinase"/>
</dbReference>
<evidence type="ECO:0000256" key="1">
    <source>
        <dbReference type="ARBA" id="ARBA00006566"/>
    </source>
</evidence>
<dbReference type="InterPro" id="IPR019741">
    <property type="entry name" value="Galactokinase_CS"/>
</dbReference>
<dbReference type="PANTHER" id="PTHR10457">
    <property type="entry name" value="MEVALONATE KINASE/GALACTOKINASE"/>
    <property type="match status" value="1"/>
</dbReference>
<feature type="domain" description="GHMP kinase N-terminal" evidence="8">
    <location>
        <begin position="94"/>
        <end position="180"/>
    </location>
</feature>
<accession>A0ABS8MQ56</accession>
<evidence type="ECO:0000259" key="10">
    <source>
        <dbReference type="Pfam" id="PF10509"/>
    </source>
</evidence>
<evidence type="ECO:0000256" key="6">
    <source>
        <dbReference type="ARBA" id="ARBA00023144"/>
    </source>
</evidence>
<dbReference type="PROSITE" id="PS00106">
    <property type="entry name" value="GALACTOKINASE"/>
    <property type="match status" value="1"/>
</dbReference>
<dbReference type="InterPro" id="IPR019539">
    <property type="entry name" value="GalKase_N"/>
</dbReference>